<name>A0A8X6MGB7_NEPPI</name>
<dbReference type="Proteomes" id="UP000887013">
    <property type="component" value="Unassembled WGS sequence"/>
</dbReference>
<evidence type="ECO:0000313" key="2">
    <source>
        <dbReference type="Proteomes" id="UP000887013"/>
    </source>
</evidence>
<dbReference type="EMBL" id="BMAW01091357">
    <property type="protein sequence ID" value="GFS49293.1"/>
    <property type="molecule type" value="Genomic_DNA"/>
</dbReference>
<protein>
    <submittedName>
        <fullName evidence="1">DDE_Tnp_IS1595 domain-containing protein</fullName>
    </submittedName>
</protein>
<dbReference type="OrthoDB" id="6425325at2759"/>
<dbReference type="AlphaFoldDB" id="A0A8X6MGB7"/>
<comment type="caution">
    <text evidence="1">The sequence shown here is derived from an EMBL/GenBank/DDBJ whole genome shotgun (WGS) entry which is preliminary data.</text>
</comment>
<evidence type="ECO:0000313" key="1">
    <source>
        <dbReference type="EMBL" id="GFS49293.1"/>
    </source>
</evidence>
<proteinExistence type="predicted"/>
<gene>
    <name evidence="1" type="primary">AVEN_236481_1</name>
    <name evidence="1" type="ORF">NPIL_53961</name>
</gene>
<reference evidence="1" key="1">
    <citation type="submission" date="2020-08" db="EMBL/GenBank/DDBJ databases">
        <title>Multicomponent nature underlies the extraordinary mechanical properties of spider dragline silk.</title>
        <authorList>
            <person name="Kono N."/>
            <person name="Nakamura H."/>
            <person name="Mori M."/>
            <person name="Yoshida Y."/>
            <person name="Ohtoshi R."/>
            <person name="Malay A.D."/>
            <person name="Moran D.A.P."/>
            <person name="Tomita M."/>
            <person name="Numata K."/>
            <person name="Arakawa K."/>
        </authorList>
    </citation>
    <scope>NUCLEOTIDE SEQUENCE</scope>
</reference>
<sequence>MLFLDFLKETGLIKSECICHKCNSPMKFAAKNSISDGYSGVCRKLTDNKVCGTTKTIRRGSWFTCIKLRHEEIFMHTFEIISGSATSEIRGTYSFSAATLADWCQFINEYFFKPGNIKILTISMHELELMVFYKGSRILLENSRRDYFLFDFSDPSSGELHHQIKSFIG</sequence>
<keyword evidence="2" id="KW-1185">Reference proteome</keyword>
<organism evidence="1 2">
    <name type="scientific">Nephila pilipes</name>
    <name type="common">Giant wood spider</name>
    <name type="synonym">Nephila maculata</name>
    <dbReference type="NCBI Taxonomy" id="299642"/>
    <lineage>
        <taxon>Eukaryota</taxon>
        <taxon>Metazoa</taxon>
        <taxon>Ecdysozoa</taxon>
        <taxon>Arthropoda</taxon>
        <taxon>Chelicerata</taxon>
        <taxon>Arachnida</taxon>
        <taxon>Araneae</taxon>
        <taxon>Araneomorphae</taxon>
        <taxon>Entelegynae</taxon>
        <taxon>Araneoidea</taxon>
        <taxon>Nephilidae</taxon>
        <taxon>Nephila</taxon>
    </lineage>
</organism>
<accession>A0A8X6MGB7</accession>